<evidence type="ECO:0000313" key="1">
    <source>
        <dbReference type="EMBL" id="CEN38643.1"/>
    </source>
</evidence>
<protein>
    <submittedName>
        <fullName evidence="1">Uncharacterized protein</fullName>
    </submittedName>
</protein>
<accession>A0A0B7HM96</accession>
<sequence length="38" mass="4725">MQKYLFFRILTRFLKNKSLQQKIIIGLDFEEMFKLSKK</sequence>
<keyword evidence="2" id="KW-1185">Reference proteome</keyword>
<evidence type="ECO:0000313" key="2">
    <source>
        <dbReference type="Proteomes" id="UP000038055"/>
    </source>
</evidence>
<dbReference type="EMBL" id="CDOD01000045">
    <property type="protein sequence ID" value="CEN38643.1"/>
    <property type="molecule type" value="Genomic_DNA"/>
</dbReference>
<reference evidence="2" key="1">
    <citation type="submission" date="2015-01" db="EMBL/GenBank/DDBJ databases">
        <authorList>
            <person name="MANFREDI Pablo"/>
        </authorList>
    </citation>
    <scope>NUCLEOTIDE SEQUENCE [LARGE SCALE GENOMIC DNA]</scope>
    <source>
        <strain evidence="2">Ccyn2B</strain>
    </source>
</reference>
<dbReference type="AlphaFoldDB" id="A0A0B7HM96"/>
<organism evidence="1 2">
    <name type="scientific">Capnocytophaga cynodegmi</name>
    <dbReference type="NCBI Taxonomy" id="28189"/>
    <lineage>
        <taxon>Bacteria</taxon>
        <taxon>Pseudomonadati</taxon>
        <taxon>Bacteroidota</taxon>
        <taxon>Flavobacteriia</taxon>
        <taxon>Flavobacteriales</taxon>
        <taxon>Flavobacteriaceae</taxon>
        <taxon>Capnocytophaga</taxon>
    </lineage>
</organism>
<proteinExistence type="predicted"/>
<name>A0A0B7HM96_9FLAO</name>
<gene>
    <name evidence="1" type="ORF">CCYN2B_50110</name>
</gene>
<dbReference type="Proteomes" id="UP000038055">
    <property type="component" value="Unassembled WGS sequence"/>
</dbReference>